<dbReference type="Pfam" id="PF02899">
    <property type="entry name" value="Phage_int_SAM_1"/>
    <property type="match status" value="1"/>
</dbReference>
<feature type="active site" evidence="10">
    <location>
        <position position="149"/>
    </location>
</feature>
<dbReference type="Proteomes" id="UP000288669">
    <property type="component" value="Unassembled WGS sequence"/>
</dbReference>
<dbReference type="InterPro" id="IPR011931">
    <property type="entry name" value="Recomb_XerC"/>
</dbReference>
<dbReference type="GO" id="GO:0009037">
    <property type="term" value="F:tyrosine-based site-specific recombinase activity"/>
    <property type="evidence" value="ECO:0007669"/>
    <property type="project" value="UniProtKB-UniRule"/>
</dbReference>
<dbReference type="PANTHER" id="PTHR30349:SF77">
    <property type="entry name" value="TYROSINE RECOMBINASE XERC"/>
    <property type="match status" value="1"/>
</dbReference>
<reference evidence="14 15" key="1">
    <citation type="submission" date="2017-05" db="EMBL/GenBank/DDBJ databases">
        <title>Vagococcus spp. assemblies.</title>
        <authorList>
            <person name="Gulvik C.A."/>
        </authorList>
    </citation>
    <scope>NUCLEOTIDE SEQUENCE [LARGE SCALE GENOMIC DNA]</scope>
    <source>
        <strain evidence="14 15">DSM 24756</strain>
    </source>
</reference>
<dbReference type="HAMAP" id="MF_01808">
    <property type="entry name" value="Recomb_XerC_XerD"/>
    <property type="match status" value="1"/>
</dbReference>
<dbReference type="InterPro" id="IPR010998">
    <property type="entry name" value="Integrase_recombinase_N"/>
</dbReference>
<evidence type="ECO:0000256" key="10">
    <source>
        <dbReference type="HAMAP-Rule" id="MF_01808"/>
    </source>
</evidence>
<dbReference type="GO" id="GO:0051301">
    <property type="term" value="P:cell division"/>
    <property type="evidence" value="ECO:0007669"/>
    <property type="project" value="UniProtKB-UniRule"/>
</dbReference>
<dbReference type="GO" id="GO:0003677">
    <property type="term" value="F:DNA binding"/>
    <property type="evidence" value="ECO:0007669"/>
    <property type="project" value="UniProtKB-UniRule"/>
</dbReference>
<comment type="caution">
    <text evidence="14">The sequence shown here is derived from an EMBL/GenBank/DDBJ whole genome shotgun (WGS) entry which is preliminary data.</text>
</comment>
<gene>
    <name evidence="10" type="primary">xerC</name>
    <name evidence="14" type="ORF">CBF30_02490</name>
</gene>
<dbReference type="InterPro" id="IPR011010">
    <property type="entry name" value="DNA_brk_join_enz"/>
</dbReference>
<evidence type="ECO:0000256" key="1">
    <source>
        <dbReference type="ARBA" id="ARBA00004496"/>
    </source>
</evidence>
<comment type="subcellular location">
    <subcellularLocation>
        <location evidence="1 10">Cytoplasm</location>
    </subcellularLocation>
</comment>
<feature type="domain" description="Core-binding (CB)" evidence="13">
    <location>
        <begin position="2"/>
        <end position="88"/>
    </location>
</feature>
<keyword evidence="6 10" id="KW-0229">DNA integration</keyword>
<protein>
    <recommendedName>
        <fullName evidence="10 11">Tyrosine recombinase XerC</fullName>
    </recommendedName>
</protein>
<sequence length="300" mass="35072">MEQKPEELGLFLRYLTNERQYSDKTIQAYQEDVFNFLKFLHRSGDDNFLAVTHQDVRIYMSSLYDKSYSRNSLSRKISSLRAFYQFLVQENFIQENPFSYVQMRKKQLRLPHFFYEKEMEALFEAVKEETLLDNRNEALLEVLYGTGIRVSECAGLTLQDIDFKASVMLIHGKGNKERYVPFGSFAADALQNYCAQSRKKLMDTYKKQHEYVFVNHHGEPITATGIEYILNKIIEKSSLSANIHPHMLRHTFATHLLNNGADMRTVQELLGHVSLSSTQIYAHVTKESLQKNYRTFHPRA</sequence>
<feature type="active site" evidence="10">
    <location>
        <position position="249"/>
    </location>
</feature>
<dbReference type="InterPro" id="IPR023009">
    <property type="entry name" value="Tyrosine_recombinase_XerC/XerD"/>
</dbReference>
<keyword evidence="7 10" id="KW-0238">DNA-binding</keyword>
<dbReference type="NCBIfam" id="NF001399">
    <property type="entry name" value="PRK00283.1"/>
    <property type="match status" value="1"/>
</dbReference>
<dbReference type="Gene3D" id="1.10.443.10">
    <property type="entry name" value="Intergrase catalytic core"/>
    <property type="match status" value="1"/>
</dbReference>
<keyword evidence="3 10" id="KW-0963">Cytoplasm</keyword>
<dbReference type="RefSeq" id="WP_126822432.1">
    <property type="nucleotide sequence ID" value="NZ_JBHLWU010000001.1"/>
</dbReference>
<proteinExistence type="inferred from homology"/>
<dbReference type="GO" id="GO:0006313">
    <property type="term" value="P:DNA transposition"/>
    <property type="evidence" value="ECO:0007669"/>
    <property type="project" value="UniProtKB-UniRule"/>
</dbReference>
<dbReference type="NCBIfam" id="TIGR02224">
    <property type="entry name" value="recomb_XerC"/>
    <property type="match status" value="1"/>
</dbReference>
<dbReference type="Gene3D" id="1.10.150.130">
    <property type="match status" value="1"/>
</dbReference>
<dbReference type="SUPFAM" id="SSF56349">
    <property type="entry name" value="DNA breaking-rejoining enzymes"/>
    <property type="match status" value="1"/>
</dbReference>
<dbReference type="Pfam" id="PF00589">
    <property type="entry name" value="Phage_integrase"/>
    <property type="match status" value="1"/>
</dbReference>
<comment type="function">
    <text evidence="10">Site-specific tyrosine recombinase, which acts by catalyzing the cutting and rejoining of the recombining DNA molecules. The XerC-XerD complex is essential to convert dimers of the bacterial chromosome into monomers to permit their segregation at cell division. It also contributes to the segregational stability of plasmids.</text>
</comment>
<feature type="active site" evidence="10">
    <location>
        <position position="173"/>
    </location>
</feature>
<accession>A0A430AJ47</accession>
<keyword evidence="15" id="KW-1185">Reference proteome</keyword>
<dbReference type="PROSITE" id="PS51898">
    <property type="entry name" value="TYR_RECOMBINASE"/>
    <property type="match status" value="1"/>
</dbReference>
<evidence type="ECO:0000259" key="13">
    <source>
        <dbReference type="PROSITE" id="PS51900"/>
    </source>
</evidence>
<dbReference type="InterPro" id="IPR050090">
    <property type="entry name" value="Tyrosine_recombinase_XerCD"/>
</dbReference>
<organism evidence="14 15">
    <name type="scientific">Vagococcus entomophilus</name>
    <dbReference type="NCBI Taxonomy" id="1160095"/>
    <lineage>
        <taxon>Bacteria</taxon>
        <taxon>Bacillati</taxon>
        <taxon>Bacillota</taxon>
        <taxon>Bacilli</taxon>
        <taxon>Lactobacillales</taxon>
        <taxon>Enterococcaceae</taxon>
        <taxon>Vagococcus</taxon>
    </lineage>
</organism>
<keyword evidence="9 10" id="KW-0131">Cell cycle</keyword>
<evidence type="ECO:0000256" key="6">
    <source>
        <dbReference type="ARBA" id="ARBA00022908"/>
    </source>
</evidence>
<dbReference type="CDD" id="cd00798">
    <property type="entry name" value="INT_XerDC_C"/>
    <property type="match status" value="1"/>
</dbReference>
<comment type="similarity">
    <text evidence="2 10">Belongs to the 'phage' integrase family. XerC subfamily.</text>
</comment>
<evidence type="ECO:0000256" key="8">
    <source>
        <dbReference type="ARBA" id="ARBA00023172"/>
    </source>
</evidence>
<name>A0A430AJ47_9ENTE</name>
<evidence type="ECO:0000256" key="4">
    <source>
        <dbReference type="ARBA" id="ARBA00022618"/>
    </source>
</evidence>
<evidence type="ECO:0000256" key="11">
    <source>
        <dbReference type="NCBIfam" id="TIGR02224"/>
    </source>
</evidence>
<evidence type="ECO:0000313" key="15">
    <source>
        <dbReference type="Proteomes" id="UP000288669"/>
    </source>
</evidence>
<dbReference type="NCBIfam" id="NF040815">
    <property type="entry name" value="recomb_XerA_Arch"/>
    <property type="match status" value="1"/>
</dbReference>
<evidence type="ECO:0000256" key="5">
    <source>
        <dbReference type="ARBA" id="ARBA00022829"/>
    </source>
</evidence>
<keyword evidence="5 10" id="KW-0159">Chromosome partition</keyword>
<keyword evidence="8 10" id="KW-0233">DNA recombination</keyword>
<evidence type="ECO:0000259" key="12">
    <source>
        <dbReference type="PROSITE" id="PS51898"/>
    </source>
</evidence>
<dbReference type="GO" id="GO:0007059">
    <property type="term" value="P:chromosome segregation"/>
    <property type="evidence" value="ECO:0007669"/>
    <property type="project" value="UniProtKB-UniRule"/>
</dbReference>
<dbReference type="OrthoDB" id="9801717at2"/>
<dbReference type="AlphaFoldDB" id="A0A430AJ47"/>
<evidence type="ECO:0000256" key="9">
    <source>
        <dbReference type="ARBA" id="ARBA00023306"/>
    </source>
</evidence>
<feature type="domain" description="Tyr recombinase" evidence="12">
    <location>
        <begin position="109"/>
        <end position="294"/>
    </location>
</feature>
<feature type="active site" evidence="10">
    <location>
        <position position="246"/>
    </location>
</feature>
<evidence type="ECO:0000256" key="2">
    <source>
        <dbReference type="ARBA" id="ARBA00006657"/>
    </source>
</evidence>
<dbReference type="InterPro" id="IPR002104">
    <property type="entry name" value="Integrase_catalytic"/>
</dbReference>
<feature type="active site" evidence="10">
    <location>
        <position position="272"/>
    </location>
</feature>
<feature type="active site" description="O-(3'-phospho-DNA)-tyrosine intermediate" evidence="10">
    <location>
        <position position="281"/>
    </location>
</feature>
<dbReference type="EMBL" id="NGJZ01000001">
    <property type="protein sequence ID" value="RSU08132.1"/>
    <property type="molecule type" value="Genomic_DNA"/>
</dbReference>
<dbReference type="InterPro" id="IPR013762">
    <property type="entry name" value="Integrase-like_cat_sf"/>
</dbReference>
<keyword evidence="4 10" id="KW-0132">Cell division</keyword>
<dbReference type="PROSITE" id="PS51900">
    <property type="entry name" value="CB"/>
    <property type="match status" value="1"/>
</dbReference>
<dbReference type="InterPro" id="IPR044068">
    <property type="entry name" value="CB"/>
</dbReference>
<evidence type="ECO:0000313" key="14">
    <source>
        <dbReference type="EMBL" id="RSU08132.1"/>
    </source>
</evidence>
<dbReference type="InterPro" id="IPR004107">
    <property type="entry name" value="Integrase_SAM-like_N"/>
</dbReference>
<dbReference type="GO" id="GO:0005737">
    <property type="term" value="C:cytoplasm"/>
    <property type="evidence" value="ECO:0007669"/>
    <property type="project" value="UniProtKB-SubCell"/>
</dbReference>
<dbReference type="PANTHER" id="PTHR30349">
    <property type="entry name" value="PHAGE INTEGRASE-RELATED"/>
    <property type="match status" value="1"/>
</dbReference>
<comment type="subunit">
    <text evidence="10">Forms a cyclic heterotetrameric complex composed of two molecules of XerC and two molecules of XerD.</text>
</comment>
<evidence type="ECO:0000256" key="3">
    <source>
        <dbReference type="ARBA" id="ARBA00022490"/>
    </source>
</evidence>
<evidence type="ECO:0000256" key="7">
    <source>
        <dbReference type="ARBA" id="ARBA00023125"/>
    </source>
</evidence>